<feature type="transmembrane region" description="Helical" evidence="1">
    <location>
        <begin position="36"/>
        <end position="54"/>
    </location>
</feature>
<dbReference type="KEGG" id="smiz:4412673_03689"/>
<name>A0AAJ4XF28_9SPHI</name>
<accession>A0AAJ4XF28</accession>
<proteinExistence type="predicted"/>
<keyword evidence="1" id="KW-1133">Transmembrane helix</keyword>
<organism evidence="2 3">
    <name type="scientific">Sphingobacterium mizutaii</name>
    <dbReference type="NCBI Taxonomy" id="1010"/>
    <lineage>
        <taxon>Bacteria</taxon>
        <taxon>Pseudomonadati</taxon>
        <taxon>Bacteroidota</taxon>
        <taxon>Sphingobacteriia</taxon>
        <taxon>Sphingobacteriales</taxon>
        <taxon>Sphingobacteriaceae</taxon>
        <taxon>Sphingobacterium</taxon>
    </lineage>
</organism>
<reference evidence="2 3" key="1">
    <citation type="submission" date="2017-06" db="EMBL/GenBank/DDBJ databases">
        <authorList>
            <consortium name="Pathogen Informatics"/>
        </authorList>
    </citation>
    <scope>NUCLEOTIDE SEQUENCE [LARGE SCALE GENOMIC DNA]</scope>
    <source>
        <strain evidence="2 3">NCTC12149</strain>
    </source>
</reference>
<protein>
    <recommendedName>
        <fullName evidence="4">PH domain-containing protein</fullName>
    </recommendedName>
</protein>
<evidence type="ECO:0008006" key="4">
    <source>
        <dbReference type="Google" id="ProtNLM"/>
    </source>
</evidence>
<dbReference type="AlphaFoldDB" id="A0AAJ4XF28"/>
<evidence type="ECO:0000256" key="1">
    <source>
        <dbReference type="SAM" id="Phobius"/>
    </source>
</evidence>
<sequence length="142" mass="16352">MTYQINTLHRGRFIWILLGGLFVVGYLLSLSTLQEIYKILILLFCIPAIMWAAVRFSKQNSTWQIDDRNINITKFGKEVQIPIAEISYLKNHIRSGGNLLAFHKKGKMSTVRIWRNKIFASNDQFDQLIQAIKDLGIDIVIG</sequence>
<gene>
    <name evidence="2" type="ORF">SAMEA4412673_03689</name>
</gene>
<feature type="transmembrane region" description="Helical" evidence="1">
    <location>
        <begin position="12"/>
        <end position="30"/>
    </location>
</feature>
<dbReference type="RefSeq" id="WP_093099276.1">
    <property type="nucleotide sequence ID" value="NZ_CP158798.1"/>
</dbReference>
<dbReference type="Proteomes" id="UP000215355">
    <property type="component" value="Chromosome 1"/>
</dbReference>
<dbReference type="EMBL" id="LT906468">
    <property type="protein sequence ID" value="SNV61265.1"/>
    <property type="molecule type" value="Genomic_DNA"/>
</dbReference>
<evidence type="ECO:0000313" key="2">
    <source>
        <dbReference type="EMBL" id="SNV61265.1"/>
    </source>
</evidence>
<evidence type="ECO:0000313" key="3">
    <source>
        <dbReference type="Proteomes" id="UP000215355"/>
    </source>
</evidence>
<keyword evidence="1" id="KW-0812">Transmembrane</keyword>
<keyword evidence="1" id="KW-0472">Membrane</keyword>